<comment type="caution">
    <text evidence="3">The sequence shown here is derived from an EMBL/GenBank/DDBJ whole genome shotgun (WGS) entry which is preliminary data.</text>
</comment>
<dbReference type="InterPro" id="IPR006976">
    <property type="entry name" value="VanZ-like"/>
</dbReference>
<proteinExistence type="predicted"/>
<dbReference type="Pfam" id="PF04892">
    <property type="entry name" value="VanZ"/>
    <property type="match status" value="1"/>
</dbReference>
<keyword evidence="1" id="KW-0472">Membrane</keyword>
<feature type="transmembrane region" description="Helical" evidence="1">
    <location>
        <begin position="116"/>
        <end position="137"/>
    </location>
</feature>
<keyword evidence="1" id="KW-1133">Transmembrane helix</keyword>
<dbReference type="AlphaFoldDB" id="A0A645F2S8"/>
<accession>A0A645F2S8</accession>
<sequence length="143" mass="15145">MTSARRASVVGFLVLLGLVLAITLSPTPVDQGRGAWVAAVLSVLHRIGVSESFGYSELETVSNIVMFIPLGVVLALALPPARRWIGFVVLPLLSAVIECAQFVVLPRRYSSFGDVVANSIGGWIGVSLVIVIAEFVAEGRQGQ</sequence>
<feature type="transmembrane region" description="Helical" evidence="1">
    <location>
        <begin position="60"/>
        <end position="78"/>
    </location>
</feature>
<protein>
    <recommendedName>
        <fullName evidence="2">VanZ-like domain-containing protein</fullName>
    </recommendedName>
</protein>
<evidence type="ECO:0000313" key="3">
    <source>
        <dbReference type="EMBL" id="MPN08625.1"/>
    </source>
</evidence>
<dbReference type="EMBL" id="VSSQ01054697">
    <property type="protein sequence ID" value="MPN08625.1"/>
    <property type="molecule type" value="Genomic_DNA"/>
</dbReference>
<reference evidence="3" key="1">
    <citation type="submission" date="2019-08" db="EMBL/GenBank/DDBJ databases">
        <authorList>
            <person name="Kucharzyk K."/>
            <person name="Murdoch R.W."/>
            <person name="Higgins S."/>
            <person name="Loffler F."/>
        </authorList>
    </citation>
    <scope>NUCLEOTIDE SEQUENCE</scope>
</reference>
<organism evidence="3">
    <name type="scientific">bioreactor metagenome</name>
    <dbReference type="NCBI Taxonomy" id="1076179"/>
    <lineage>
        <taxon>unclassified sequences</taxon>
        <taxon>metagenomes</taxon>
        <taxon>ecological metagenomes</taxon>
    </lineage>
</organism>
<name>A0A645F2S8_9ZZZZ</name>
<evidence type="ECO:0000256" key="1">
    <source>
        <dbReference type="SAM" id="Phobius"/>
    </source>
</evidence>
<keyword evidence="1" id="KW-0812">Transmembrane</keyword>
<feature type="transmembrane region" description="Helical" evidence="1">
    <location>
        <begin position="85"/>
        <end position="104"/>
    </location>
</feature>
<feature type="domain" description="VanZ-like" evidence="2">
    <location>
        <begin position="12"/>
        <end position="131"/>
    </location>
</feature>
<gene>
    <name evidence="3" type="ORF">SDC9_155910</name>
</gene>
<evidence type="ECO:0000259" key="2">
    <source>
        <dbReference type="Pfam" id="PF04892"/>
    </source>
</evidence>